<gene>
    <name evidence="4" type="ORF">HTZ77_16505</name>
</gene>
<evidence type="ECO:0000313" key="4">
    <source>
        <dbReference type="EMBL" id="NUW33024.1"/>
    </source>
</evidence>
<protein>
    <recommendedName>
        <fullName evidence="2">Anti-sigma factor antagonist</fullName>
    </recommendedName>
</protein>
<proteinExistence type="inferred from homology"/>
<accession>A0A7Y6I9T5</accession>
<dbReference type="InterPro" id="IPR002645">
    <property type="entry name" value="STAS_dom"/>
</dbReference>
<comment type="similarity">
    <text evidence="1 2">Belongs to the anti-sigma-factor antagonist family.</text>
</comment>
<dbReference type="NCBIfam" id="TIGR00377">
    <property type="entry name" value="ant_ant_sig"/>
    <property type="match status" value="1"/>
</dbReference>
<dbReference type="Gene3D" id="3.30.750.24">
    <property type="entry name" value="STAS domain"/>
    <property type="match status" value="1"/>
</dbReference>
<dbReference type="GO" id="GO:0043856">
    <property type="term" value="F:anti-sigma factor antagonist activity"/>
    <property type="evidence" value="ECO:0007669"/>
    <property type="project" value="InterPro"/>
</dbReference>
<dbReference type="PROSITE" id="PS50801">
    <property type="entry name" value="STAS"/>
    <property type="match status" value="1"/>
</dbReference>
<dbReference type="PANTHER" id="PTHR33495">
    <property type="entry name" value="ANTI-SIGMA FACTOR ANTAGONIST TM_1081-RELATED-RELATED"/>
    <property type="match status" value="1"/>
</dbReference>
<comment type="caution">
    <text evidence="4">The sequence shown here is derived from an EMBL/GenBank/DDBJ whole genome shotgun (WGS) entry which is preliminary data.</text>
</comment>
<sequence>MTMLNLTTRRLPGASVIAVGGEVDAVTADQLEDFIRGACPGAGERLVLDLSEMPFMASPGLRVLITADALLRDAGGSLHLAGMRPAPARLLEITGTADVLRIHATVDHALTAPLDAQGA</sequence>
<evidence type="ECO:0000256" key="2">
    <source>
        <dbReference type="RuleBase" id="RU003749"/>
    </source>
</evidence>
<evidence type="ECO:0000259" key="3">
    <source>
        <dbReference type="PROSITE" id="PS50801"/>
    </source>
</evidence>
<keyword evidence="5" id="KW-1185">Reference proteome</keyword>
<name>A0A7Y6I9T5_9ACTN</name>
<dbReference type="PANTHER" id="PTHR33495:SF2">
    <property type="entry name" value="ANTI-SIGMA FACTOR ANTAGONIST TM_1081-RELATED"/>
    <property type="match status" value="1"/>
</dbReference>
<evidence type="ECO:0000256" key="1">
    <source>
        <dbReference type="ARBA" id="ARBA00009013"/>
    </source>
</evidence>
<dbReference type="RefSeq" id="WP_175590480.1">
    <property type="nucleotide sequence ID" value="NZ_JABWGN010000006.1"/>
</dbReference>
<dbReference type="AlphaFoldDB" id="A0A7Y6I9T5"/>
<dbReference type="CDD" id="cd07043">
    <property type="entry name" value="STAS_anti-anti-sigma_factors"/>
    <property type="match status" value="1"/>
</dbReference>
<dbReference type="SUPFAM" id="SSF52091">
    <property type="entry name" value="SpoIIaa-like"/>
    <property type="match status" value="1"/>
</dbReference>
<evidence type="ECO:0000313" key="5">
    <source>
        <dbReference type="Proteomes" id="UP000586042"/>
    </source>
</evidence>
<dbReference type="EMBL" id="JABWGN010000006">
    <property type="protein sequence ID" value="NUW33024.1"/>
    <property type="molecule type" value="Genomic_DNA"/>
</dbReference>
<feature type="domain" description="STAS" evidence="3">
    <location>
        <begin position="4"/>
        <end position="113"/>
    </location>
</feature>
<dbReference type="Proteomes" id="UP000586042">
    <property type="component" value="Unassembled WGS sequence"/>
</dbReference>
<dbReference type="InterPro" id="IPR036513">
    <property type="entry name" value="STAS_dom_sf"/>
</dbReference>
<dbReference type="Pfam" id="PF01740">
    <property type="entry name" value="STAS"/>
    <property type="match status" value="1"/>
</dbReference>
<reference evidence="4 5" key="1">
    <citation type="submission" date="2020-06" db="EMBL/GenBank/DDBJ databases">
        <title>Nonomuraea sp. SMC257, a novel actinomycete isolated from soil.</title>
        <authorList>
            <person name="Chanama M."/>
        </authorList>
    </citation>
    <scope>NUCLEOTIDE SEQUENCE [LARGE SCALE GENOMIC DNA]</scope>
    <source>
        <strain evidence="4 5">SMC257</strain>
    </source>
</reference>
<organism evidence="4 5">
    <name type="scientific">Nonomuraea montanisoli</name>
    <dbReference type="NCBI Taxonomy" id="2741721"/>
    <lineage>
        <taxon>Bacteria</taxon>
        <taxon>Bacillati</taxon>
        <taxon>Actinomycetota</taxon>
        <taxon>Actinomycetes</taxon>
        <taxon>Streptosporangiales</taxon>
        <taxon>Streptosporangiaceae</taxon>
        <taxon>Nonomuraea</taxon>
    </lineage>
</organism>
<dbReference type="InterPro" id="IPR003658">
    <property type="entry name" value="Anti-sigma_ant"/>
</dbReference>